<evidence type="ECO:0000256" key="1">
    <source>
        <dbReference type="SAM" id="Coils"/>
    </source>
</evidence>
<feature type="transmembrane region" description="Helical" evidence="2">
    <location>
        <begin position="91"/>
        <end position="109"/>
    </location>
</feature>
<keyword evidence="4" id="KW-1185">Reference proteome</keyword>
<accession>A0ABW9Y4N2</accession>
<dbReference type="SUPFAM" id="SSF47162">
    <property type="entry name" value="Apolipoprotein"/>
    <property type="match status" value="1"/>
</dbReference>
<evidence type="ECO:0000256" key="2">
    <source>
        <dbReference type="SAM" id="Phobius"/>
    </source>
</evidence>
<evidence type="ECO:0000313" key="3">
    <source>
        <dbReference type="EMBL" id="NBE07513.1"/>
    </source>
</evidence>
<gene>
    <name evidence="3" type="ORF">GU920_08195</name>
</gene>
<feature type="coiled-coil region" evidence="1">
    <location>
        <begin position="17"/>
        <end position="44"/>
    </location>
</feature>
<keyword evidence="2" id="KW-0812">Transmembrane</keyword>
<proteinExistence type="predicted"/>
<organism evidence="3 4">
    <name type="scientific">Paragemmobacter ruber</name>
    <dbReference type="NCBI Taxonomy" id="1985673"/>
    <lineage>
        <taxon>Bacteria</taxon>
        <taxon>Pseudomonadati</taxon>
        <taxon>Pseudomonadota</taxon>
        <taxon>Alphaproteobacteria</taxon>
        <taxon>Rhodobacterales</taxon>
        <taxon>Paracoccaceae</taxon>
        <taxon>Paragemmobacter</taxon>
    </lineage>
</organism>
<protein>
    <submittedName>
        <fullName evidence="3">DUF883 family protein</fullName>
    </submittedName>
</protein>
<dbReference type="Gene3D" id="1.20.5.1230">
    <property type="entry name" value="Apolipoprotein A-I"/>
    <property type="match status" value="1"/>
</dbReference>
<keyword evidence="1" id="KW-0175">Coiled coil</keyword>
<evidence type="ECO:0000313" key="4">
    <source>
        <dbReference type="Proteomes" id="UP001517376"/>
    </source>
</evidence>
<sequence>MAKAPLKTVTDTREQLQDDVEARIQALRDEIAALTKSVRDLGLQSAAEAKTKARDIADDATAEALQAVKDLRAHVDTLQSDVEDRVKSHPFAWLAGAVGLGVILGLILTRRD</sequence>
<keyword evidence="2" id="KW-1133">Transmembrane helix</keyword>
<dbReference type="RefSeq" id="WP_161766421.1">
    <property type="nucleotide sequence ID" value="NZ_JAAATW010000001.1"/>
</dbReference>
<dbReference type="Proteomes" id="UP001517376">
    <property type="component" value="Unassembled WGS sequence"/>
</dbReference>
<name>A0ABW9Y4N2_9RHOB</name>
<dbReference type="EMBL" id="JAAATW010000001">
    <property type="protein sequence ID" value="NBE07513.1"/>
    <property type="molecule type" value="Genomic_DNA"/>
</dbReference>
<keyword evidence="2" id="KW-0472">Membrane</keyword>
<comment type="caution">
    <text evidence="3">The sequence shown here is derived from an EMBL/GenBank/DDBJ whole genome shotgun (WGS) entry which is preliminary data.</text>
</comment>
<reference evidence="4" key="1">
    <citation type="submission" date="2020-01" db="EMBL/GenBank/DDBJ databases">
        <title>Sphingomonas sp. strain CSW-10.</title>
        <authorList>
            <person name="Chen W.-M."/>
        </authorList>
    </citation>
    <scope>NUCLEOTIDE SEQUENCE [LARGE SCALE GENOMIC DNA]</scope>
    <source>
        <strain evidence="4">CCP-1</strain>
    </source>
</reference>